<dbReference type="Proteomes" id="UP001589753">
    <property type="component" value="Unassembled WGS sequence"/>
</dbReference>
<dbReference type="EMBL" id="JBHMDI010000001">
    <property type="protein sequence ID" value="MFB9346039.1"/>
    <property type="molecule type" value="Genomic_DNA"/>
</dbReference>
<keyword evidence="2" id="KW-1185">Reference proteome</keyword>
<organism evidence="1 2">
    <name type="scientific">Streptomyces heliomycini</name>
    <dbReference type="NCBI Taxonomy" id="284032"/>
    <lineage>
        <taxon>Bacteria</taxon>
        <taxon>Bacillati</taxon>
        <taxon>Actinomycetota</taxon>
        <taxon>Actinomycetes</taxon>
        <taxon>Kitasatosporales</taxon>
        <taxon>Streptomycetaceae</taxon>
        <taxon>Streptomyces</taxon>
    </lineage>
</organism>
<sequence>FVIERPDELRDLVTALADRLASHARQGAPREEPMP</sequence>
<proteinExistence type="predicted"/>
<feature type="non-terminal residue" evidence="1">
    <location>
        <position position="1"/>
    </location>
</feature>
<reference evidence="1 2" key="1">
    <citation type="submission" date="2024-09" db="EMBL/GenBank/DDBJ databases">
        <authorList>
            <person name="Sun Q."/>
            <person name="Mori K."/>
        </authorList>
    </citation>
    <scope>NUCLEOTIDE SEQUENCE [LARGE SCALE GENOMIC DNA]</scope>
    <source>
        <strain evidence="1 2">JCM 9767</strain>
    </source>
</reference>
<protein>
    <submittedName>
        <fullName evidence="1">Transcriptional regulator</fullName>
    </submittedName>
</protein>
<gene>
    <name evidence="1" type="ORF">ACFFUA_00950</name>
</gene>
<evidence type="ECO:0000313" key="2">
    <source>
        <dbReference type="Proteomes" id="UP001589753"/>
    </source>
</evidence>
<name>A0ABV5L2H5_9ACTN</name>
<accession>A0ABV5L2H5</accession>
<evidence type="ECO:0000313" key="1">
    <source>
        <dbReference type="EMBL" id="MFB9346039.1"/>
    </source>
</evidence>
<comment type="caution">
    <text evidence="1">The sequence shown here is derived from an EMBL/GenBank/DDBJ whole genome shotgun (WGS) entry which is preliminary data.</text>
</comment>